<evidence type="ECO:0000313" key="4">
    <source>
        <dbReference type="Proteomes" id="UP000515908"/>
    </source>
</evidence>
<accession>A0A7G2C889</accession>
<evidence type="ECO:0000256" key="2">
    <source>
        <dbReference type="SAM" id="MobiDB-lite"/>
    </source>
</evidence>
<feature type="coiled-coil region" evidence="1">
    <location>
        <begin position="15"/>
        <end position="56"/>
    </location>
</feature>
<feature type="region of interest" description="Disordered" evidence="2">
    <location>
        <begin position="114"/>
        <end position="143"/>
    </location>
</feature>
<reference evidence="3 4" key="1">
    <citation type="submission" date="2020-08" db="EMBL/GenBank/DDBJ databases">
        <authorList>
            <person name="Newling K."/>
            <person name="Davey J."/>
            <person name="Forrester S."/>
        </authorList>
    </citation>
    <scope>NUCLEOTIDE SEQUENCE [LARGE SCALE GENOMIC DNA]</scope>
    <source>
        <strain evidence="4">Crithidia deanei Carvalho (ATCC PRA-265)</strain>
    </source>
</reference>
<evidence type="ECO:0000313" key="3">
    <source>
        <dbReference type="EMBL" id="CAD2215251.1"/>
    </source>
</evidence>
<dbReference type="EMBL" id="LR877148">
    <property type="protein sequence ID" value="CAD2215251.1"/>
    <property type="molecule type" value="Genomic_DNA"/>
</dbReference>
<evidence type="ECO:0000256" key="1">
    <source>
        <dbReference type="SAM" id="Coils"/>
    </source>
</evidence>
<keyword evidence="1" id="KW-0175">Coiled coil</keyword>
<dbReference type="Gene3D" id="1.20.5.340">
    <property type="match status" value="1"/>
</dbReference>
<gene>
    <name evidence="3" type="ORF">ADEAN_000270600</name>
</gene>
<sequence length="166" mass="19325">MVDRLEESGEENLLSAAAAQRITELEKNVEDMEAEFNELRRDYSQCKMDLQLAEKRLTFRQERIEFLKASLQNESQKSVDLSQTLEREREGQRGLLQKARNDASYYRKRYEDLQRKMQNQAPKSRAGSYVENTHHEADDDELDSQLSIECSSPGFNLFKSILGGRK</sequence>
<protein>
    <submittedName>
        <fullName evidence="3">Uncharacterized protein</fullName>
    </submittedName>
</protein>
<dbReference type="VEuPathDB" id="TriTrypDB:ADEAN_000270600"/>
<feature type="region of interest" description="Disordered" evidence="2">
    <location>
        <begin position="73"/>
        <end position="98"/>
    </location>
</feature>
<organism evidence="3 4">
    <name type="scientific">Angomonas deanei</name>
    <dbReference type="NCBI Taxonomy" id="59799"/>
    <lineage>
        <taxon>Eukaryota</taxon>
        <taxon>Discoba</taxon>
        <taxon>Euglenozoa</taxon>
        <taxon>Kinetoplastea</taxon>
        <taxon>Metakinetoplastina</taxon>
        <taxon>Trypanosomatida</taxon>
        <taxon>Trypanosomatidae</taxon>
        <taxon>Strigomonadinae</taxon>
        <taxon>Angomonas</taxon>
    </lineage>
</organism>
<name>A0A7G2C889_9TRYP</name>
<proteinExistence type="predicted"/>
<keyword evidence="4" id="KW-1185">Reference proteome</keyword>
<dbReference type="AlphaFoldDB" id="A0A7G2C889"/>
<dbReference type="Proteomes" id="UP000515908">
    <property type="component" value="Chromosome 04"/>
</dbReference>
<feature type="compositionally biased region" description="Polar residues" evidence="2">
    <location>
        <begin position="73"/>
        <end position="84"/>
    </location>
</feature>